<protein>
    <submittedName>
        <fullName evidence="5">2OG-Fe(II) oxygenase</fullName>
    </submittedName>
</protein>
<organism evidence="5">
    <name type="scientific">Streptomyces tabacisoli</name>
    <dbReference type="NCBI Taxonomy" id="3156398"/>
    <lineage>
        <taxon>Bacteria</taxon>
        <taxon>Bacillati</taxon>
        <taxon>Actinomycetota</taxon>
        <taxon>Actinomycetes</taxon>
        <taxon>Kitasatosporales</taxon>
        <taxon>Streptomycetaceae</taxon>
        <taxon>Streptomyces</taxon>
    </lineage>
</organism>
<evidence type="ECO:0000256" key="1">
    <source>
        <dbReference type="ARBA" id="ARBA00001961"/>
    </source>
</evidence>
<dbReference type="GO" id="GO:0031418">
    <property type="term" value="F:L-ascorbic acid binding"/>
    <property type="evidence" value="ECO:0007669"/>
    <property type="project" value="InterPro"/>
</dbReference>
<sequence length="207" mass="22988">MRPDLQHRTPTEALAGAHLRTLPWSHAWLDQALDPRLAQELSRSFDDIPLTPCAQHEGDKTYRMATHPVTVDDPHSWPGGPWPELLDTLTSPSYREQMTRLTGIRLAEARLSVNLWEYASGDWLSPHVDKAEKIVTQILYLSDGWTPADGGELLILDGPDADRPTAAHTPVLGSSAVLVRSDASWHAVRSPAPTAPRRRSVTVTFLR</sequence>
<dbReference type="EMBL" id="CP159535">
    <property type="protein sequence ID" value="XCJ76017.1"/>
    <property type="molecule type" value="Genomic_DNA"/>
</dbReference>
<keyword evidence="3" id="KW-0560">Oxidoreductase</keyword>
<dbReference type="AlphaFoldDB" id="A0AAU8J6E3"/>
<name>A0AAU8J6E3_9ACTN</name>
<geneLocation type="plasmid" evidence="5">
    <name>punmamed1</name>
</geneLocation>
<dbReference type="Pfam" id="PF13640">
    <property type="entry name" value="2OG-FeII_Oxy_3"/>
    <property type="match status" value="1"/>
</dbReference>
<dbReference type="Gene3D" id="2.60.120.620">
    <property type="entry name" value="q2cbj1_9rhob like domain"/>
    <property type="match status" value="1"/>
</dbReference>
<keyword evidence="2" id="KW-0223">Dioxygenase</keyword>
<keyword evidence="5" id="KW-0614">Plasmid</keyword>
<evidence type="ECO:0000259" key="4">
    <source>
        <dbReference type="SMART" id="SM00702"/>
    </source>
</evidence>
<evidence type="ECO:0000256" key="3">
    <source>
        <dbReference type="ARBA" id="ARBA00023002"/>
    </source>
</evidence>
<proteinExistence type="predicted"/>
<dbReference type="KEGG" id="stac:ABII15_38985"/>
<gene>
    <name evidence="5" type="ORF">ABII15_38985</name>
</gene>
<evidence type="ECO:0000313" key="5">
    <source>
        <dbReference type="EMBL" id="XCJ76017.1"/>
    </source>
</evidence>
<dbReference type="GO" id="GO:0016705">
    <property type="term" value="F:oxidoreductase activity, acting on paired donors, with incorporation or reduction of molecular oxygen"/>
    <property type="evidence" value="ECO:0007669"/>
    <property type="project" value="InterPro"/>
</dbReference>
<dbReference type="GO" id="GO:0005506">
    <property type="term" value="F:iron ion binding"/>
    <property type="evidence" value="ECO:0007669"/>
    <property type="project" value="InterPro"/>
</dbReference>
<reference evidence="5" key="1">
    <citation type="submission" date="2024-06" db="EMBL/GenBank/DDBJ databases">
        <title>Streptomyces sp. strain HUAS MG91 genome sequences.</title>
        <authorList>
            <person name="Mo P."/>
        </authorList>
    </citation>
    <scope>NUCLEOTIDE SEQUENCE</scope>
    <source>
        <strain evidence="5">HUAS MG91</strain>
        <plasmid evidence="5">punmamed1</plasmid>
    </source>
</reference>
<evidence type="ECO:0000256" key="2">
    <source>
        <dbReference type="ARBA" id="ARBA00022964"/>
    </source>
</evidence>
<comment type="cofactor">
    <cofactor evidence="1">
        <name>L-ascorbate</name>
        <dbReference type="ChEBI" id="CHEBI:38290"/>
    </cofactor>
</comment>
<dbReference type="RefSeq" id="WP_353947426.1">
    <property type="nucleotide sequence ID" value="NZ_CP159535.1"/>
</dbReference>
<dbReference type="SMART" id="SM00702">
    <property type="entry name" value="P4Hc"/>
    <property type="match status" value="1"/>
</dbReference>
<accession>A0AAU8J6E3</accession>
<feature type="domain" description="Prolyl 4-hydroxylase alpha subunit" evidence="4">
    <location>
        <begin position="35"/>
        <end position="206"/>
    </location>
</feature>
<dbReference type="GO" id="GO:0051213">
    <property type="term" value="F:dioxygenase activity"/>
    <property type="evidence" value="ECO:0007669"/>
    <property type="project" value="UniProtKB-KW"/>
</dbReference>
<dbReference type="InterPro" id="IPR044862">
    <property type="entry name" value="Pro_4_hyd_alph_FE2OG_OXY"/>
</dbReference>
<dbReference type="InterPro" id="IPR006620">
    <property type="entry name" value="Pro_4_hyd_alph"/>
</dbReference>